<dbReference type="Proteomes" id="UP000233551">
    <property type="component" value="Unassembled WGS sequence"/>
</dbReference>
<accession>A0A2I0IYA4</accession>
<protein>
    <submittedName>
        <fullName evidence="1">Uncharacterized protein</fullName>
    </submittedName>
</protein>
<name>A0A2I0IYA4_PUNGR</name>
<sequence length="80" mass="8781">MVTTSFDEGGGEERCRRSVGAGEWDEDGVVLGRLDRNAAWECPPSRGCTTDVHEKESSLPVYDSKVEGGELLGSWGMRYI</sequence>
<keyword evidence="2" id="KW-1185">Reference proteome</keyword>
<evidence type="ECO:0000313" key="2">
    <source>
        <dbReference type="Proteomes" id="UP000233551"/>
    </source>
</evidence>
<evidence type="ECO:0000313" key="1">
    <source>
        <dbReference type="EMBL" id="PKI48978.1"/>
    </source>
</evidence>
<reference evidence="1 2" key="1">
    <citation type="submission" date="2017-11" db="EMBL/GenBank/DDBJ databases">
        <title>De-novo sequencing of pomegranate (Punica granatum L.) genome.</title>
        <authorList>
            <person name="Akparov Z."/>
            <person name="Amiraslanov A."/>
            <person name="Hajiyeva S."/>
            <person name="Abbasov M."/>
            <person name="Kaur K."/>
            <person name="Hamwieh A."/>
            <person name="Solovyev V."/>
            <person name="Salamov A."/>
            <person name="Braich B."/>
            <person name="Kosarev P."/>
            <person name="Mahmoud A."/>
            <person name="Hajiyev E."/>
            <person name="Babayeva S."/>
            <person name="Izzatullayeva V."/>
            <person name="Mammadov A."/>
            <person name="Mammadov A."/>
            <person name="Sharifova S."/>
            <person name="Ojaghi J."/>
            <person name="Eynullazada K."/>
            <person name="Bayramov B."/>
            <person name="Abdulazimova A."/>
            <person name="Shahmuradov I."/>
        </authorList>
    </citation>
    <scope>NUCLEOTIDE SEQUENCE [LARGE SCALE GENOMIC DNA]</scope>
    <source>
        <strain evidence="2">cv. AG2017</strain>
        <tissue evidence="1">Leaf</tissue>
    </source>
</reference>
<gene>
    <name evidence="1" type="ORF">CRG98_030645</name>
</gene>
<dbReference type="AlphaFoldDB" id="A0A2I0IYA4"/>
<comment type="caution">
    <text evidence="1">The sequence shown here is derived from an EMBL/GenBank/DDBJ whole genome shotgun (WGS) entry which is preliminary data.</text>
</comment>
<proteinExistence type="predicted"/>
<organism evidence="1 2">
    <name type="scientific">Punica granatum</name>
    <name type="common">Pomegranate</name>
    <dbReference type="NCBI Taxonomy" id="22663"/>
    <lineage>
        <taxon>Eukaryota</taxon>
        <taxon>Viridiplantae</taxon>
        <taxon>Streptophyta</taxon>
        <taxon>Embryophyta</taxon>
        <taxon>Tracheophyta</taxon>
        <taxon>Spermatophyta</taxon>
        <taxon>Magnoliopsida</taxon>
        <taxon>eudicotyledons</taxon>
        <taxon>Gunneridae</taxon>
        <taxon>Pentapetalae</taxon>
        <taxon>rosids</taxon>
        <taxon>malvids</taxon>
        <taxon>Myrtales</taxon>
        <taxon>Lythraceae</taxon>
        <taxon>Punica</taxon>
    </lineage>
</organism>
<dbReference type="EMBL" id="PGOL01002301">
    <property type="protein sequence ID" value="PKI48978.1"/>
    <property type="molecule type" value="Genomic_DNA"/>
</dbReference>